<evidence type="ECO:0000256" key="5">
    <source>
        <dbReference type="PROSITE-ProRule" id="PRU00339"/>
    </source>
</evidence>
<dbReference type="PROSITE" id="PS50089">
    <property type="entry name" value="ZF_RING_2"/>
    <property type="match status" value="2"/>
</dbReference>
<dbReference type="PROSITE" id="PS00518">
    <property type="entry name" value="ZF_RING_1"/>
    <property type="match status" value="2"/>
</dbReference>
<dbReference type="Pfam" id="PF15227">
    <property type="entry name" value="zf-C3HC4_4"/>
    <property type="match status" value="1"/>
</dbReference>
<dbReference type="SMART" id="SM00028">
    <property type="entry name" value="TPR"/>
    <property type="match status" value="4"/>
</dbReference>
<dbReference type="Pfam" id="PF02190">
    <property type="entry name" value="LON_substr_bdg"/>
    <property type="match status" value="1"/>
</dbReference>
<dbReference type="InterPro" id="IPR019734">
    <property type="entry name" value="TPR_rpt"/>
</dbReference>
<evidence type="ECO:0000256" key="2">
    <source>
        <dbReference type="ARBA" id="ARBA00022771"/>
    </source>
</evidence>
<dbReference type="Pfam" id="PF13432">
    <property type="entry name" value="TPR_16"/>
    <property type="match status" value="2"/>
</dbReference>
<dbReference type="PROSITE" id="PS50005">
    <property type="entry name" value="TPR"/>
    <property type="match status" value="2"/>
</dbReference>
<dbReference type="CDD" id="cd16514">
    <property type="entry name" value="RING-HC_LONFs_rpt2"/>
    <property type="match status" value="1"/>
</dbReference>
<dbReference type="Proteomes" id="UP001634394">
    <property type="component" value="Unassembled WGS sequence"/>
</dbReference>
<dbReference type="PANTHER" id="PTHR23327">
    <property type="entry name" value="RING FINGER PROTEIN 127"/>
    <property type="match status" value="1"/>
</dbReference>
<evidence type="ECO:0000256" key="3">
    <source>
        <dbReference type="ARBA" id="ARBA00022833"/>
    </source>
</evidence>
<dbReference type="InterPro" id="IPR001841">
    <property type="entry name" value="Znf_RING"/>
</dbReference>
<dbReference type="Pfam" id="PF13923">
    <property type="entry name" value="zf-C3HC4_2"/>
    <property type="match status" value="1"/>
</dbReference>
<evidence type="ECO:0000256" key="1">
    <source>
        <dbReference type="ARBA" id="ARBA00022723"/>
    </source>
</evidence>
<evidence type="ECO:0000259" key="7">
    <source>
        <dbReference type="PROSITE" id="PS50089"/>
    </source>
</evidence>
<dbReference type="SMART" id="SM00464">
    <property type="entry name" value="LON"/>
    <property type="match status" value="1"/>
</dbReference>
<dbReference type="PANTHER" id="PTHR23327:SF42">
    <property type="entry name" value="LON PEPTIDASE N-TERMINAL DOMAIN AND RING FINGER PROTEIN C14F5.10C"/>
    <property type="match status" value="1"/>
</dbReference>
<evidence type="ECO:0008006" key="11">
    <source>
        <dbReference type="Google" id="ProtNLM"/>
    </source>
</evidence>
<feature type="repeat" description="TPR" evidence="5">
    <location>
        <begin position="32"/>
        <end position="65"/>
    </location>
</feature>
<proteinExistence type="predicted"/>
<dbReference type="Gene3D" id="1.25.40.10">
    <property type="entry name" value="Tetratricopeptide repeat domain"/>
    <property type="match status" value="2"/>
</dbReference>
<dbReference type="SMART" id="SM00184">
    <property type="entry name" value="RING"/>
    <property type="match status" value="2"/>
</dbReference>
<feature type="domain" description="Lon N-terminal" evidence="8">
    <location>
        <begin position="494"/>
        <end position="703"/>
    </location>
</feature>
<feature type="repeat" description="TPR" evidence="5">
    <location>
        <begin position="166"/>
        <end position="199"/>
    </location>
</feature>
<keyword evidence="2 4" id="KW-0863">Zinc-finger</keyword>
<evidence type="ECO:0000259" key="8">
    <source>
        <dbReference type="PROSITE" id="PS51787"/>
    </source>
</evidence>
<dbReference type="InterPro" id="IPR046336">
    <property type="entry name" value="Lon_prtase_N_sf"/>
</dbReference>
<dbReference type="AlphaFoldDB" id="A0ABD3X207"/>
<feature type="region of interest" description="Disordered" evidence="6">
    <location>
        <begin position="343"/>
        <end position="381"/>
    </location>
</feature>
<keyword evidence="5" id="KW-0802">TPR repeat</keyword>
<dbReference type="GO" id="GO:0005737">
    <property type="term" value="C:cytoplasm"/>
    <property type="evidence" value="ECO:0007669"/>
    <property type="project" value="UniProtKB-ARBA"/>
</dbReference>
<feature type="domain" description="RING-type" evidence="7">
    <location>
        <begin position="98"/>
        <end position="134"/>
    </location>
</feature>
<dbReference type="GO" id="GO:0008270">
    <property type="term" value="F:zinc ion binding"/>
    <property type="evidence" value="ECO:0007669"/>
    <property type="project" value="UniProtKB-KW"/>
</dbReference>
<keyword evidence="10" id="KW-1185">Reference proteome</keyword>
<evidence type="ECO:0000256" key="4">
    <source>
        <dbReference type="PROSITE-ProRule" id="PRU00175"/>
    </source>
</evidence>
<sequence>MVDLARQAFETNNFDLAAEIYDRTIREHGPSAELYFGLADSYARAGNFRRAFDTYSKAFRYGKIVPDQLEHLVTALIKTVAMESPAKLTLNKNVIFTCLICRNLLREPVTIRCGHSFCRNCILRDQKETCRNCETLIDRPLRASQLKCNVLLATVIDKWFPSEYRAARLKTEANAIFEKEKFDTAIELYNEAIKLAPRDHILLSNRSRAYAALNKFKKALEDAEKVVMLRPDWPKGYFRKGSALYELGHYEEAVVAMLQCLSLDTSVSTAKVLLSKTLHKILSLLPPDDPKSVDLQKHLNPSLFDRLIQSNFNPGLLLPHISTATVDQLKQIIGDTVSTAANFIDGPNADSRPDFQQKTNDSTEEQASTSQENHELHRKSEKIPCVGSSQIKESPNVDSSLVSKEDFECSLCYRLLYQPVTTPCGHTFCCQCLYRCLDHCADCPLCKSSLVQYLAERRQTVTQSVEGILENYFPEAYSERRKNHEDEMVELASMGVDKQHDIPIFVCTLAFPKVPCPLHIFEPRYRLMVRQCMESGTRQFGMCICVGEAEEDFSDYGCMLEIRDVRYFPDGRSLVDCIGGKRFRVLSKGKRDGYNTAKVEYMMDNPVKENEIQEMTSLLNKVYDMCKNWIDSLSSSQKQQILNHFGEYPGREPDELTAANGPMWQWWMIAVLPLQPSIQLTLLSTSRLKKRLLGLRQILGFLNSKNN</sequence>
<dbReference type="Gene3D" id="2.30.130.40">
    <property type="entry name" value="LON domain-like"/>
    <property type="match status" value="1"/>
</dbReference>
<feature type="domain" description="RING-type" evidence="7">
    <location>
        <begin position="409"/>
        <end position="447"/>
    </location>
</feature>
<evidence type="ECO:0000313" key="10">
    <source>
        <dbReference type="Proteomes" id="UP001634394"/>
    </source>
</evidence>
<dbReference type="InterPro" id="IPR017907">
    <property type="entry name" value="Znf_RING_CS"/>
</dbReference>
<comment type="caution">
    <text evidence="9">The sequence shown here is derived from an EMBL/GenBank/DDBJ whole genome shotgun (WGS) entry which is preliminary data.</text>
</comment>
<dbReference type="InterPro" id="IPR013083">
    <property type="entry name" value="Znf_RING/FYVE/PHD"/>
</dbReference>
<dbReference type="Pfam" id="PF13181">
    <property type="entry name" value="TPR_8"/>
    <property type="match status" value="1"/>
</dbReference>
<keyword evidence="3" id="KW-0862">Zinc</keyword>
<dbReference type="Gene3D" id="3.30.40.10">
    <property type="entry name" value="Zinc/RING finger domain, C3HC4 (zinc finger)"/>
    <property type="match status" value="2"/>
</dbReference>
<reference evidence="9 10" key="1">
    <citation type="submission" date="2024-11" db="EMBL/GenBank/DDBJ databases">
        <title>Chromosome-level genome assembly of the freshwater bivalve Anodonta woodiana.</title>
        <authorList>
            <person name="Chen X."/>
        </authorList>
    </citation>
    <scope>NUCLEOTIDE SEQUENCE [LARGE SCALE GENOMIC DNA]</scope>
    <source>
        <strain evidence="9">MN2024</strain>
        <tissue evidence="9">Gills</tissue>
    </source>
</reference>
<dbReference type="EMBL" id="JBJQND010000004">
    <property type="protein sequence ID" value="KAL3879023.1"/>
    <property type="molecule type" value="Genomic_DNA"/>
</dbReference>
<dbReference type="SUPFAM" id="SSF48452">
    <property type="entry name" value="TPR-like"/>
    <property type="match status" value="2"/>
</dbReference>
<name>A0ABD3X207_SINWO</name>
<gene>
    <name evidence="9" type="ORF">ACJMK2_031340</name>
</gene>
<dbReference type="InterPro" id="IPR003111">
    <property type="entry name" value="Lon_prtase_N"/>
</dbReference>
<evidence type="ECO:0000256" key="6">
    <source>
        <dbReference type="SAM" id="MobiDB-lite"/>
    </source>
</evidence>
<dbReference type="SUPFAM" id="SSF88697">
    <property type="entry name" value="PUA domain-like"/>
    <property type="match status" value="1"/>
</dbReference>
<accession>A0ABD3X207</accession>
<dbReference type="SUPFAM" id="SSF57850">
    <property type="entry name" value="RING/U-box"/>
    <property type="match status" value="2"/>
</dbReference>
<keyword evidence="1" id="KW-0479">Metal-binding</keyword>
<feature type="compositionally biased region" description="Polar residues" evidence="6">
    <location>
        <begin position="354"/>
        <end position="371"/>
    </location>
</feature>
<organism evidence="9 10">
    <name type="scientific">Sinanodonta woodiana</name>
    <name type="common">Chinese pond mussel</name>
    <name type="synonym">Anodonta woodiana</name>
    <dbReference type="NCBI Taxonomy" id="1069815"/>
    <lineage>
        <taxon>Eukaryota</taxon>
        <taxon>Metazoa</taxon>
        <taxon>Spiralia</taxon>
        <taxon>Lophotrochozoa</taxon>
        <taxon>Mollusca</taxon>
        <taxon>Bivalvia</taxon>
        <taxon>Autobranchia</taxon>
        <taxon>Heteroconchia</taxon>
        <taxon>Palaeoheterodonta</taxon>
        <taxon>Unionida</taxon>
        <taxon>Unionoidea</taxon>
        <taxon>Unionidae</taxon>
        <taxon>Unioninae</taxon>
        <taxon>Sinanodonta</taxon>
    </lineage>
</organism>
<dbReference type="InterPro" id="IPR015947">
    <property type="entry name" value="PUA-like_sf"/>
</dbReference>
<protein>
    <recommendedName>
        <fullName evidence="11">LON peptidase N-terminal domain and RING finger protein 3</fullName>
    </recommendedName>
</protein>
<dbReference type="PROSITE" id="PS51787">
    <property type="entry name" value="LON_N"/>
    <property type="match status" value="1"/>
</dbReference>
<evidence type="ECO:0000313" key="9">
    <source>
        <dbReference type="EMBL" id="KAL3879023.1"/>
    </source>
</evidence>
<dbReference type="InterPro" id="IPR011990">
    <property type="entry name" value="TPR-like_helical_dom_sf"/>
</dbReference>
<dbReference type="CDD" id="cd16513">
    <property type="entry name" value="RING-HC_LONFs_rpt1"/>
    <property type="match status" value="1"/>
</dbReference>